<evidence type="ECO:0000313" key="1">
    <source>
        <dbReference type="EMBL" id="CPR12187.1"/>
    </source>
</evidence>
<protein>
    <submittedName>
        <fullName evidence="1">Uncharacterized protein</fullName>
    </submittedName>
</protein>
<organism evidence="1 2">
    <name type="scientific">Mycobacterium bohemicum DSM 44277</name>
    <dbReference type="NCBI Taxonomy" id="1236609"/>
    <lineage>
        <taxon>Bacteria</taxon>
        <taxon>Bacillati</taxon>
        <taxon>Actinomycetota</taxon>
        <taxon>Actinomycetes</taxon>
        <taxon>Mycobacteriales</taxon>
        <taxon>Mycobacteriaceae</taxon>
        <taxon>Mycobacterium</taxon>
    </lineage>
</organism>
<accession>A0A0U0WBG5</accession>
<dbReference type="AlphaFoldDB" id="A0A0U0WBG5"/>
<dbReference type="EMBL" id="CSTD01000004">
    <property type="protein sequence ID" value="CPR12187.1"/>
    <property type="molecule type" value="Genomic_DNA"/>
</dbReference>
<gene>
    <name evidence="1" type="ORF">BN971_03481</name>
</gene>
<name>A0A0U0WBG5_MYCBE</name>
<sequence length="188" mass="19366">MGRTVTQLPVVTSLSVAGMTSVTFVVEVKFTVALVLSSLVTWMELPATEAISPLTLASPWAGAGDVVVEVTVDVEVEVDVGADLFDEPHAATDSAVAPVTARMANRVSPGLLAVINACPPIVNRTSECEPGKGLPDAAVRGLCDAIGQKASSGTRMMSPSIDSITERSGLSFGSMFLAKNAAVAILPR</sequence>
<dbReference type="Proteomes" id="UP000198875">
    <property type="component" value="Unassembled WGS sequence"/>
</dbReference>
<evidence type="ECO:0000313" key="2">
    <source>
        <dbReference type="Proteomes" id="UP000198875"/>
    </source>
</evidence>
<proteinExistence type="predicted"/>
<reference evidence="1 2" key="1">
    <citation type="submission" date="2015-03" db="EMBL/GenBank/DDBJ databases">
        <authorList>
            <person name="Murphy D."/>
        </authorList>
    </citation>
    <scope>NUCLEOTIDE SEQUENCE [LARGE SCALE GENOMIC DNA]</scope>
    <source>
        <strain evidence="1 2">DSM 44277</strain>
    </source>
</reference>